<organism evidence="2 3">
    <name type="scientific">Miscanthus lutarioriparius</name>
    <dbReference type="NCBI Taxonomy" id="422564"/>
    <lineage>
        <taxon>Eukaryota</taxon>
        <taxon>Viridiplantae</taxon>
        <taxon>Streptophyta</taxon>
        <taxon>Embryophyta</taxon>
        <taxon>Tracheophyta</taxon>
        <taxon>Spermatophyta</taxon>
        <taxon>Magnoliopsida</taxon>
        <taxon>Liliopsida</taxon>
        <taxon>Poales</taxon>
        <taxon>Poaceae</taxon>
        <taxon>PACMAD clade</taxon>
        <taxon>Panicoideae</taxon>
        <taxon>Andropogonodae</taxon>
        <taxon>Andropogoneae</taxon>
        <taxon>Saccharinae</taxon>
        <taxon>Miscanthus</taxon>
    </lineage>
</organism>
<sequence>MVTPAVTAAGEEMEPQLAKRTWAWPTTAAPPPSLEGPGHEQHGVQERRFHFRAARLRRPPRPPHGSPAVHGGAGRDARRQIRVRRARQIRPPAAATAIGDDRAHQAALVPGRTPPEVPSQEGTLSFKRATASDE</sequence>
<evidence type="ECO:0000313" key="2">
    <source>
        <dbReference type="EMBL" id="CAD6252968.1"/>
    </source>
</evidence>
<evidence type="ECO:0000313" key="3">
    <source>
        <dbReference type="Proteomes" id="UP000604825"/>
    </source>
</evidence>
<comment type="caution">
    <text evidence="2">The sequence shown here is derived from an EMBL/GenBank/DDBJ whole genome shotgun (WGS) entry which is preliminary data.</text>
</comment>
<feature type="region of interest" description="Disordered" evidence="1">
    <location>
        <begin position="1"/>
        <end position="134"/>
    </location>
</feature>
<name>A0A811Q221_9POAL</name>
<keyword evidence="3" id="KW-1185">Reference proteome</keyword>
<feature type="compositionally biased region" description="Basic and acidic residues" evidence="1">
    <location>
        <begin position="37"/>
        <end position="48"/>
    </location>
</feature>
<proteinExistence type="predicted"/>
<dbReference type="Proteomes" id="UP000604825">
    <property type="component" value="Unassembled WGS sequence"/>
</dbReference>
<dbReference type="EMBL" id="CAJGYO010000009">
    <property type="protein sequence ID" value="CAD6252968.1"/>
    <property type="molecule type" value="Genomic_DNA"/>
</dbReference>
<dbReference type="AlphaFoldDB" id="A0A811Q221"/>
<reference evidence="2" key="1">
    <citation type="submission" date="2020-10" db="EMBL/GenBank/DDBJ databases">
        <authorList>
            <person name="Han B."/>
            <person name="Lu T."/>
            <person name="Zhao Q."/>
            <person name="Huang X."/>
            <person name="Zhao Y."/>
        </authorList>
    </citation>
    <scope>NUCLEOTIDE SEQUENCE</scope>
</reference>
<protein>
    <submittedName>
        <fullName evidence="2">Uncharacterized protein</fullName>
    </submittedName>
</protein>
<feature type="compositionally biased region" description="Basic residues" evidence="1">
    <location>
        <begin position="49"/>
        <end position="61"/>
    </location>
</feature>
<gene>
    <name evidence="2" type="ORF">NCGR_LOCUS36614</name>
</gene>
<accession>A0A811Q221</accession>
<evidence type="ECO:0000256" key="1">
    <source>
        <dbReference type="SAM" id="MobiDB-lite"/>
    </source>
</evidence>